<evidence type="ECO:0000256" key="2">
    <source>
        <dbReference type="PROSITE-ProRule" id="PRU00497"/>
    </source>
</evidence>
<feature type="compositionally biased region" description="Low complexity" evidence="3">
    <location>
        <begin position="64"/>
        <end position="77"/>
    </location>
</feature>
<dbReference type="PROSITE" id="PS51155">
    <property type="entry name" value="CHIT_BIND_RR_2"/>
    <property type="match status" value="1"/>
</dbReference>
<feature type="chain" id="PRO_5042532194" evidence="4">
    <location>
        <begin position="26"/>
        <end position="493"/>
    </location>
</feature>
<dbReference type="Proteomes" id="UP000694867">
    <property type="component" value="Unplaced"/>
</dbReference>
<sequence>MRPTTWAFSATVVLGVLLPAAVTNAAPSVAAERALNGTTIIAGQAARADAPSTLPATTANPGKSVTSSQSSVKSSVSPLEPRLEIGHSAEKAREELGATSMPEQKFSEVNVEENMVMSDQEANRLKPNHRKVVQQQHRENVEKVIGEAQFDFEHYIVPSLFGAPEDNSKSERVDQAAPRVPLPVLEVPDASALRKILEFLGLDEILVEQPLQESDRPVKGSLQRDGGGDDEMLIVKSVKVNVRKTFTQIQNFQLGLPTPYQFAYRVDTTEGSHGHAEVSDGNGRVEGFYVINLGDGRIRTVKYYADETGFHPTVESNEPGVASSAPADAPFSVFALDERGAATRKPIPAEAPVALPSPVPIPNRVTEPAPVPASIPQPEALPVAVPPPEAQLVSIAAPAAASVAEASVEAPRSELAPVVVSAPVAASAAGIASAEALPAKTALEKPASSDIPKVSDLPAAGSALSERRIFGSGDSGEFSDETSADSTTSWEEC</sequence>
<dbReference type="PANTHER" id="PTHR12236">
    <property type="entry name" value="STRUCTURAL CONTITUENT OF CUTICLE"/>
    <property type="match status" value="1"/>
</dbReference>
<keyword evidence="5" id="KW-1185">Reference proteome</keyword>
<feature type="region of interest" description="Disordered" evidence="3">
    <location>
        <begin position="465"/>
        <end position="493"/>
    </location>
</feature>
<evidence type="ECO:0000256" key="1">
    <source>
        <dbReference type="ARBA" id="ARBA00022460"/>
    </source>
</evidence>
<dbReference type="InterPro" id="IPR051217">
    <property type="entry name" value="Insect_Cuticle_Struc_Prot"/>
</dbReference>
<dbReference type="PANTHER" id="PTHR12236:SF79">
    <property type="entry name" value="CUTICULAR PROTEIN 50CB-RELATED"/>
    <property type="match status" value="1"/>
</dbReference>
<dbReference type="InterPro" id="IPR031311">
    <property type="entry name" value="CHIT_BIND_RR_consensus"/>
</dbReference>
<evidence type="ECO:0000256" key="4">
    <source>
        <dbReference type="SAM" id="SignalP"/>
    </source>
</evidence>
<dbReference type="GeneID" id="100904947"/>
<feature type="region of interest" description="Disordered" evidence="3">
    <location>
        <begin position="46"/>
        <end position="84"/>
    </location>
</feature>
<organism evidence="5 6">
    <name type="scientific">Galendromus occidentalis</name>
    <name type="common">western predatory mite</name>
    <dbReference type="NCBI Taxonomy" id="34638"/>
    <lineage>
        <taxon>Eukaryota</taxon>
        <taxon>Metazoa</taxon>
        <taxon>Ecdysozoa</taxon>
        <taxon>Arthropoda</taxon>
        <taxon>Chelicerata</taxon>
        <taxon>Arachnida</taxon>
        <taxon>Acari</taxon>
        <taxon>Parasitiformes</taxon>
        <taxon>Mesostigmata</taxon>
        <taxon>Gamasina</taxon>
        <taxon>Phytoseioidea</taxon>
        <taxon>Phytoseiidae</taxon>
        <taxon>Typhlodrominae</taxon>
        <taxon>Galendromus</taxon>
    </lineage>
</organism>
<reference evidence="6" key="1">
    <citation type="submission" date="2025-08" db="UniProtKB">
        <authorList>
            <consortium name="RefSeq"/>
        </authorList>
    </citation>
    <scope>IDENTIFICATION</scope>
</reference>
<accession>A0AAJ6QT10</accession>
<evidence type="ECO:0000313" key="6">
    <source>
        <dbReference type="RefSeq" id="XP_003742795.1"/>
    </source>
</evidence>
<gene>
    <name evidence="6" type="primary">LOC100904947</name>
</gene>
<keyword evidence="1 2" id="KW-0193">Cuticle</keyword>
<dbReference type="AlphaFoldDB" id="A0AAJ6QT10"/>
<feature type="compositionally biased region" description="Polar residues" evidence="3">
    <location>
        <begin position="484"/>
        <end position="493"/>
    </location>
</feature>
<dbReference type="InterPro" id="IPR000618">
    <property type="entry name" value="Insect_cuticle"/>
</dbReference>
<feature type="compositionally biased region" description="Polar residues" evidence="3">
    <location>
        <begin position="54"/>
        <end position="63"/>
    </location>
</feature>
<proteinExistence type="predicted"/>
<feature type="signal peptide" evidence="4">
    <location>
        <begin position="1"/>
        <end position="25"/>
    </location>
</feature>
<dbReference type="GO" id="GO:0005615">
    <property type="term" value="C:extracellular space"/>
    <property type="evidence" value="ECO:0007669"/>
    <property type="project" value="TreeGrafter"/>
</dbReference>
<name>A0AAJ6QT10_9ACAR</name>
<evidence type="ECO:0000313" key="5">
    <source>
        <dbReference type="Proteomes" id="UP000694867"/>
    </source>
</evidence>
<dbReference type="KEGG" id="goe:100904947"/>
<dbReference type="GO" id="GO:0042302">
    <property type="term" value="F:structural constituent of cuticle"/>
    <property type="evidence" value="ECO:0007669"/>
    <property type="project" value="UniProtKB-UniRule"/>
</dbReference>
<protein>
    <submittedName>
        <fullName evidence="6">Uncharacterized protein LOC100904947</fullName>
    </submittedName>
</protein>
<dbReference type="RefSeq" id="XP_003742795.1">
    <property type="nucleotide sequence ID" value="XM_003742747.2"/>
</dbReference>
<evidence type="ECO:0000256" key="3">
    <source>
        <dbReference type="SAM" id="MobiDB-lite"/>
    </source>
</evidence>
<dbReference type="Pfam" id="PF00379">
    <property type="entry name" value="Chitin_bind_4"/>
    <property type="match status" value="1"/>
</dbReference>
<dbReference type="GO" id="GO:0031012">
    <property type="term" value="C:extracellular matrix"/>
    <property type="evidence" value="ECO:0007669"/>
    <property type="project" value="TreeGrafter"/>
</dbReference>
<dbReference type="PROSITE" id="PS00233">
    <property type="entry name" value="CHIT_BIND_RR_1"/>
    <property type="match status" value="1"/>
</dbReference>
<keyword evidence="4" id="KW-0732">Signal</keyword>